<dbReference type="PANTHER" id="PTHR37421:SF1">
    <property type="entry name" value="UPF0260 PROTEIN YCGN"/>
    <property type="match status" value="1"/>
</dbReference>
<reference evidence="1 2" key="1">
    <citation type="submission" date="2016-12" db="EMBL/GenBank/DDBJ databases">
        <authorList>
            <person name="Song W.-J."/>
            <person name="Kurnit D.M."/>
        </authorList>
    </citation>
    <scope>NUCLEOTIDE SEQUENCE [LARGE SCALE GENOMIC DNA]</scope>
    <source>
        <strain evidence="1 2">CGMCC 1.10808</strain>
    </source>
</reference>
<dbReference type="AlphaFoldDB" id="A0A1M7TYE3"/>
<accession>A0A1M7TYE3</accession>
<evidence type="ECO:0000313" key="2">
    <source>
        <dbReference type="Proteomes" id="UP000184066"/>
    </source>
</evidence>
<evidence type="ECO:0000313" key="1">
    <source>
        <dbReference type="EMBL" id="SHN75707.1"/>
    </source>
</evidence>
<organism evidence="1 2">
    <name type="scientific">Oceanicella actignis</name>
    <dbReference type="NCBI Taxonomy" id="1189325"/>
    <lineage>
        <taxon>Bacteria</taxon>
        <taxon>Pseudomonadati</taxon>
        <taxon>Pseudomonadota</taxon>
        <taxon>Alphaproteobacteria</taxon>
        <taxon>Rhodobacterales</taxon>
        <taxon>Paracoccaceae</taxon>
        <taxon>Oceanicella</taxon>
    </lineage>
</organism>
<dbReference type="InterPro" id="IPR005358">
    <property type="entry name" value="Puta_zinc/iron-chelating_dom"/>
</dbReference>
<name>A0A1M7TYE3_9RHOB</name>
<dbReference type="STRING" id="1189325.SAMN04488119_11098"/>
<gene>
    <name evidence="1" type="ORF">SAMN05216200_11198</name>
</gene>
<dbReference type="PANTHER" id="PTHR37421">
    <property type="entry name" value="UPF0260 PROTEIN YCGN"/>
    <property type="match status" value="1"/>
</dbReference>
<dbReference type="PIRSF" id="PIRSF006173">
    <property type="entry name" value="UCP006173"/>
    <property type="match status" value="1"/>
</dbReference>
<protein>
    <submittedName>
        <fullName evidence="1">Uncharacterized protein</fullName>
    </submittedName>
</protein>
<dbReference type="RefSeq" id="WP_072748272.1">
    <property type="nucleotide sequence ID" value="NZ_FOHL01000010.1"/>
</dbReference>
<dbReference type="EMBL" id="FRDL01000011">
    <property type="protein sequence ID" value="SHN75707.1"/>
    <property type="molecule type" value="Genomic_DNA"/>
</dbReference>
<proteinExistence type="predicted"/>
<keyword evidence="2" id="KW-1185">Reference proteome</keyword>
<dbReference type="Pfam" id="PF03692">
    <property type="entry name" value="CxxCxxCC"/>
    <property type="match status" value="1"/>
</dbReference>
<dbReference type="NCBIfam" id="NF003507">
    <property type="entry name" value="PRK05170.2-5"/>
    <property type="match status" value="1"/>
</dbReference>
<dbReference type="InterPro" id="IPR008228">
    <property type="entry name" value="UCP006173"/>
</dbReference>
<dbReference type="NCBIfam" id="NF003501">
    <property type="entry name" value="PRK05170.1-5"/>
    <property type="match status" value="1"/>
</dbReference>
<sequence length="157" mass="17394">MTAERPSPAAPDAEPFWRTTPLARMTRAQWGSLCDGCGRCCLLKLEDEDDGTVAYANVHCRLFDPETRRCGAYARRKALVSGCVILSPQTIDEIKDWMPATCAYRLLAEGKPLFDWHPLISGDPESVRRAGVAVQGSAPEYEVDEDDLPDHLIEGML</sequence>
<dbReference type="OrthoDB" id="9786855at2"/>
<dbReference type="Proteomes" id="UP000184066">
    <property type="component" value="Unassembled WGS sequence"/>
</dbReference>